<protein>
    <submittedName>
        <fullName evidence="3">Ppx/GppA family phosphatase</fullName>
    </submittedName>
</protein>
<proteinExistence type="predicted"/>
<dbReference type="EMBL" id="JAODNV010000018">
    <property type="protein sequence ID" value="MCT8991700.1"/>
    <property type="molecule type" value="Genomic_DNA"/>
</dbReference>
<name>A0A9X3B0E2_9HYPH</name>
<organism evidence="3 4">
    <name type="scientific">Chelativorans petroleitrophicus</name>
    <dbReference type="NCBI Taxonomy" id="2975484"/>
    <lineage>
        <taxon>Bacteria</taxon>
        <taxon>Pseudomonadati</taxon>
        <taxon>Pseudomonadota</taxon>
        <taxon>Alphaproteobacteria</taxon>
        <taxon>Hyphomicrobiales</taxon>
        <taxon>Phyllobacteriaceae</taxon>
        <taxon>Chelativorans</taxon>
    </lineage>
</organism>
<gene>
    <name evidence="3" type="ORF">NYR54_15610</name>
</gene>
<feature type="domain" description="Ppx/GppA phosphatase N-terminal" evidence="2">
    <location>
        <begin position="141"/>
        <end position="435"/>
    </location>
</feature>
<accession>A0A9X3B0E2</accession>
<dbReference type="InterPro" id="IPR050273">
    <property type="entry name" value="GppA/Ppx_hydrolase"/>
</dbReference>
<dbReference type="Gene3D" id="3.30.420.150">
    <property type="entry name" value="Exopolyphosphatase. Domain 2"/>
    <property type="match status" value="1"/>
</dbReference>
<dbReference type="InterPro" id="IPR003695">
    <property type="entry name" value="Ppx_GppA_N"/>
</dbReference>
<sequence length="451" mass="49015">MDDHEDCAAPPVAEFACDHLSAGGGGAETERQADSAPAAVRSATPVRKRKRRRKRRRGVFVRDAEAGASGAPSGRPPNGAESSATPSRLPLPVHEDDAQSRRRKAYAARLAFGTEQESAYAALDLGTNNCRLLVAVPGKPGRFRVVDAFSRIVRLGEGLATSGRLGEAAMDRAVAALAVCAQKIGGRQLAGLRMIATEACRSAENGACFLDRVYRETGLRLEVIDRRTEARLAVSGCSSLIPRDTEGLVLFDIGGGSSEIALVDLSRRRTPRISDHIVSWTSLPTGVVTLAERYGGRDVTRETFEAMVAEVSAMLSRFEGSTRLAHVASGDRFHLLGTSGTVTTLAGVHLGLKRYDRRRVDGLWMERASVDRMIETILGWSFDERKANPCIGSERADLVLAGCAILEAIRRQWPAERLRVADRGLREGMLNEMMSRDGVWRHRKRIGVHAP</sequence>
<evidence type="ECO:0000256" key="1">
    <source>
        <dbReference type="SAM" id="MobiDB-lite"/>
    </source>
</evidence>
<dbReference type="Pfam" id="PF02541">
    <property type="entry name" value="Ppx-GppA"/>
    <property type="match status" value="1"/>
</dbReference>
<evidence type="ECO:0000313" key="3">
    <source>
        <dbReference type="EMBL" id="MCT8991700.1"/>
    </source>
</evidence>
<reference evidence="3" key="1">
    <citation type="submission" date="2022-08" db="EMBL/GenBank/DDBJ databases">
        <title>Chelativorans sichuanense sp. nov., a paraffin oil-degrading bacterium isolated from a mixture of oil-based drill cuttings and paddy soil.</title>
        <authorList>
            <person name="Yu J."/>
            <person name="Liu H."/>
            <person name="Chen Q."/>
        </authorList>
    </citation>
    <scope>NUCLEOTIDE SEQUENCE</scope>
    <source>
        <strain evidence="3">SCAU 2101</strain>
    </source>
</reference>
<dbReference type="PANTHER" id="PTHR30005">
    <property type="entry name" value="EXOPOLYPHOSPHATASE"/>
    <property type="match status" value="1"/>
</dbReference>
<dbReference type="PANTHER" id="PTHR30005:SF0">
    <property type="entry name" value="RETROGRADE REGULATION PROTEIN 2"/>
    <property type="match status" value="1"/>
</dbReference>
<dbReference type="Gene3D" id="3.30.420.40">
    <property type="match status" value="1"/>
</dbReference>
<feature type="region of interest" description="Disordered" evidence="1">
    <location>
        <begin position="19"/>
        <end position="100"/>
    </location>
</feature>
<dbReference type="AlphaFoldDB" id="A0A9X3B0E2"/>
<dbReference type="GO" id="GO:0016462">
    <property type="term" value="F:pyrophosphatase activity"/>
    <property type="evidence" value="ECO:0007669"/>
    <property type="project" value="TreeGrafter"/>
</dbReference>
<comment type="caution">
    <text evidence="3">The sequence shown here is derived from an EMBL/GenBank/DDBJ whole genome shotgun (WGS) entry which is preliminary data.</text>
</comment>
<dbReference type="CDD" id="cd24054">
    <property type="entry name" value="ASKHA_NBD_AaPPX-GppA_MtPPX2-like"/>
    <property type="match status" value="1"/>
</dbReference>
<evidence type="ECO:0000313" key="4">
    <source>
        <dbReference type="Proteomes" id="UP001149009"/>
    </source>
</evidence>
<dbReference type="RefSeq" id="WP_261516632.1">
    <property type="nucleotide sequence ID" value="NZ_JAODNV010000018.1"/>
</dbReference>
<dbReference type="Proteomes" id="UP001149009">
    <property type="component" value="Unassembled WGS sequence"/>
</dbReference>
<keyword evidence="4" id="KW-1185">Reference proteome</keyword>
<evidence type="ECO:0000259" key="2">
    <source>
        <dbReference type="Pfam" id="PF02541"/>
    </source>
</evidence>
<dbReference type="InterPro" id="IPR043129">
    <property type="entry name" value="ATPase_NBD"/>
</dbReference>
<feature type="compositionally biased region" description="Basic residues" evidence="1">
    <location>
        <begin position="46"/>
        <end position="59"/>
    </location>
</feature>
<dbReference type="SUPFAM" id="SSF53067">
    <property type="entry name" value="Actin-like ATPase domain"/>
    <property type="match status" value="2"/>
</dbReference>